<protein>
    <submittedName>
        <fullName evidence="1">Uncharacterized protein</fullName>
    </submittedName>
</protein>
<gene>
    <name evidence="1" type="ORF">HPB49_004572</name>
</gene>
<sequence>MELERLIQFRVLSACIRLCRSTGILGCAQILVPEFLCQLSRVARESVHGSLQMFLCFGSCLNWLDEGSKETPCVAAGNLSRGRVVQPVGVGEFGRILGRSLGELGNSSFKFSVMFLASSAADEAATGFAEL</sequence>
<proteinExistence type="predicted"/>
<name>A0ACB8CJI6_DERSI</name>
<accession>A0ACB8CJI6</accession>
<keyword evidence="2" id="KW-1185">Reference proteome</keyword>
<reference evidence="1" key="1">
    <citation type="submission" date="2020-05" db="EMBL/GenBank/DDBJ databases">
        <title>Large-scale comparative analyses of tick genomes elucidate their genetic diversity and vector capacities.</title>
        <authorList>
            <person name="Jia N."/>
            <person name="Wang J."/>
            <person name="Shi W."/>
            <person name="Du L."/>
            <person name="Sun Y."/>
            <person name="Zhan W."/>
            <person name="Jiang J."/>
            <person name="Wang Q."/>
            <person name="Zhang B."/>
            <person name="Ji P."/>
            <person name="Sakyi L.B."/>
            <person name="Cui X."/>
            <person name="Yuan T."/>
            <person name="Jiang B."/>
            <person name="Yang W."/>
            <person name="Lam T.T.-Y."/>
            <person name="Chang Q."/>
            <person name="Ding S."/>
            <person name="Wang X."/>
            <person name="Zhu J."/>
            <person name="Ruan X."/>
            <person name="Zhao L."/>
            <person name="Wei J."/>
            <person name="Que T."/>
            <person name="Du C."/>
            <person name="Cheng J."/>
            <person name="Dai P."/>
            <person name="Han X."/>
            <person name="Huang E."/>
            <person name="Gao Y."/>
            <person name="Liu J."/>
            <person name="Shao H."/>
            <person name="Ye R."/>
            <person name="Li L."/>
            <person name="Wei W."/>
            <person name="Wang X."/>
            <person name="Wang C."/>
            <person name="Yang T."/>
            <person name="Huo Q."/>
            <person name="Li W."/>
            <person name="Guo W."/>
            <person name="Chen H."/>
            <person name="Zhou L."/>
            <person name="Ni X."/>
            <person name="Tian J."/>
            <person name="Zhou Y."/>
            <person name="Sheng Y."/>
            <person name="Liu T."/>
            <person name="Pan Y."/>
            <person name="Xia L."/>
            <person name="Li J."/>
            <person name="Zhao F."/>
            <person name="Cao W."/>
        </authorList>
    </citation>
    <scope>NUCLEOTIDE SEQUENCE</scope>
    <source>
        <strain evidence="1">Dsil-2018</strain>
    </source>
</reference>
<comment type="caution">
    <text evidence="1">The sequence shown here is derived from an EMBL/GenBank/DDBJ whole genome shotgun (WGS) entry which is preliminary data.</text>
</comment>
<dbReference type="EMBL" id="CM023475">
    <property type="protein sequence ID" value="KAH7944991.1"/>
    <property type="molecule type" value="Genomic_DNA"/>
</dbReference>
<evidence type="ECO:0000313" key="2">
    <source>
        <dbReference type="Proteomes" id="UP000821865"/>
    </source>
</evidence>
<evidence type="ECO:0000313" key="1">
    <source>
        <dbReference type="EMBL" id="KAH7944991.1"/>
    </source>
</evidence>
<organism evidence="1 2">
    <name type="scientific">Dermacentor silvarum</name>
    <name type="common">Tick</name>
    <dbReference type="NCBI Taxonomy" id="543639"/>
    <lineage>
        <taxon>Eukaryota</taxon>
        <taxon>Metazoa</taxon>
        <taxon>Ecdysozoa</taxon>
        <taxon>Arthropoda</taxon>
        <taxon>Chelicerata</taxon>
        <taxon>Arachnida</taxon>
        <taxon>Acari</taxon>
        <taxon>Parasitiformes</taxon>
        <taxon>Ixodida</taxon>
        <taxon>Ixodoidea</taxon>
        <taxon>Ixodidae</taxon>
        <taxon>Rhipicephalinae</taxon>
        <taxon>Dermacentor</taxon>
    </lineage>
</organism>
<dbReference type="Proteomes" id="UP000821865">
    <property type="component" value="Chromosome 6"/>
</dbReference>